<gene>
    <name evidence="4" type="primary">LOC102656639</name>
</gene>
<dbReference type="KEGG" id="ame:102656639"/>
<evidence type="ECO:0000313" key="3">
    <source>
        <dbReference type="Proteomes" id="UP000005203"/>
    </source>
</evidence>
<feature type="compositionally biased region" description="Basic and acidic residues" evidence="1">
    <location>
        <begin position="338"/>
        <end position="358"/>
    </location>
</feature>
<name>A0A7M7ILI0_APIME</name>
<feature type="compositionally biased region" description="Acidic residues" evidence="1">
    <location>
        <begin position="646"/>
        <end position="665"/>
    </location>
</feature>
<feature type="compositionally biased region" description="Acidic residues" evidence="1">
    <location>
        <begin position="308"/>
        <end position="322"/>
    </location>
</feature>
<protein>
    <submittedName>
        <fullName evidence="4">Spore wall protein 2-like isoform X1</fullName>
    </submittedName>
</protein>
<feature type="compositionally biased region" description="Basic and acidic residues" evidence="1">
    <location>
        <begin position="154"/>
        <end position="171"/>
    </location>
</feature>
<feature type="compositionally biased region" description="Polar residues" evidence="1">
    <location>
        <begin position="138"/>
        <end position="153"/>
    </location>
</feature>
<feature type="compositionally biased region" description="Polar residues" evidence="1">
    <location>
        <begin position="421"/>
        <end position="442"/>
    </location>
</feature>
<feature type="compositionally biased region" description="Basic and acidic residues" evidence="1">
    <location>
        <begin position="277"/>
        <end position="288"/>
    </location>
</feature>
<reference evidence="4" key="2">
    <citation type="submission" date="2025-04" db="UniProtKB">
        <authorList>
            <consortium name="RefSeq"/>
        </authorList>
    </citation>
    <scope>IDENTIFICATION</scope>
    <source>
        <strain evidence="4">DH4</strain>
        <tissue evidence="4">Whole body</tissue>
    </source>
</reference>
<evidence type="ECO:0000313" key="4">
    <source>
        <dbReference type="RefSeq" id="XP_016773621.2"/>
    </source>
</evidence>
<feature type="compositionally biased region" description="Basic and acidic residues" evidence="1">
    <location>
        <begin position="751"/>
        <end position="775"/>
    </location>
</feature>
<feature type="compositionally biased region" description="Basic and acidic residues" evidence="1">
    <location>
        <begin position="666"/>
        <end position="678"/>
    </location>
</feature>
<keyword evidence="3" id="KW-1185">Reference proteome</keyword>
<evidence type="ECO:0000256" key="1">
    <source>
        <dbReference type="SAM" id="MobiDB-lite"/>
    </source>
</evidence>
<dbReference type="OrthoDB" id="7610784at2759"/>
<feature type="compositionally biased region" description="Low complexity" evidence="1">
    <location>
        <begin position="359"/>
        <end position="373"/>
    </location>
</feature>
<feature type="compositionally biased region" description="Basic and acidic residues" evidence="1">
    <location>
        <begin position="376"/>
        <end position="385"/>
    </location>
</feature>
<dbReference type="Proteomes" id="UP000005203">
    <property type="component" value="Linkage group LG2"/>
</dbReference>
<evidence type="ECO:0000313" key="2">
    <source>
        <dbReference type="EnsemblMetazoa" id="XP_016773621"/>
    </source>
</evidence>
<sequence>MPVTLPHHDRTTPSQLCIHPRSVHTSPIARLSLLSRGCQRQPGQVICESPSNPSSPYSSRNKIFLSLSLSLSLLYEKESETENLKSSKSLLETYRTTTFPFFLLPLFDSNADAGGYAIEEQGNKVDPSIERIFRGSSGNVEQQRRNYNSANSKRNVEAVSDKTTIRTEDTRKRPRIKRGGAEEEAAAAVARRSGEEKRAAGGRAKAAPSANARIGRSSPARGMDPLLAPKNLPVKDYEVPLLDPDEGGEEESVAGVVGARGKEARYRGEYSGGGGEDSARFIDQEERSSLYDDFEAKDVVKRGITGAEDYEEMEEEGVEGGVDEGAAFEEGSIEEEVGAEKRKYRGGDVRVKREHEASSSRGSSSSSSNNGNNKEGAMEGAEKMNGESGEAGATVEASEKTVDASLKRDASSEKEQAASKGESNQLSGQSKEGKESGQQSKRNVLDTKNENDGSSKSSGCDRDTDNAKNEKPLLSPMNDQKTVEMEGDEGAKLLQGGQEGQQEAAGGGGDAGGGKTQEMNLSSDSKPIGSLIGGDSLGVKGADASSKTEESKIADVAGPEALKGGDVPANVPETAAVENANEKSESSQKGGEGGGSAEQVDEDYQKRVEEQIQRKIDSIKEEIKREITENQRIREIEENNAKFEELRDEEEEEEDEEEDDQENESAIDKRDTVSKRSPDPAAAAPADKDKSQVREEKRLGMVRRKKRQGESGGGGNSNSNSNNQEKQDESSSGKKSRQAATMKKRSAAKLEAQDPEKIPRKRERPREVILVERPERKKKRRRRAKNAEQRGAKLEGNQPAEIVQDSSLRGNLGDGKVKGGN</sequence>
<accession>A0A8B7KSC1</accession>
<accession>A0A7M7ILI0</accession>
<feature type="compositionally biased region" description="Basic residues" evidence="1">
    <location>
        <begin position="734"/>
        <end position="747"/>
    </location>
</feature>
<dbReference type="GeneID" id="102656639"/>
<organism evidence="2">
    <name type="scientific">Apis mellifera</name>
    <name type="common">Honeybee</name>
    <dbReference type="NCBI Taxonomy" id="7460"/>
    <lineage>
        <taxon>Eukaryota</taxon>
        <taxon>Metazoa</taxon>
        <taxon>Ecdysozoa</taxon>
        <taxon>Arthropoda</taxon>
        <taxon>Hexapoda</taxon>
        <taxon>Insecta</taxon>
        <taxon>Pterygota</taxon>
        <taxon>Neoptera</taxon>
        <taxon>Endopterygota</taxon>
        <taxon>Hymenoptera</taxon>
        <taxon>Apocrita</taxon>
        <taxon>Aculeata</taxon>
        <taxon>Apoidea</taxon>
        <taxon>Anthophila</taxon>
        <taxon>Apidae</taxon>
        <taxon>Apis</taxon>
    </lineage>
</organism>
<dbReference type="RefSeq" id="XP_016773621.2">
    <property type="nucleotide sequence ID" value="XM_016918132.2"/>
</dbReference>
<feature type="region of interest" description="Disordered" evidence="1">
    <location>
        <begin position="138"/>
        <end position="288"/>
    </location>
</feature>
<reference evidence="2" key="1">
    <citation type="submission" date="2021-01" db="UniProtKB">
        <authorList>
            <consortium name="EnsemblMetazoa"/>
        </authorList>
    </citation>
    <scope>IDENTIFICATION</scope>
    <source>
        <strain evidence="2">DH4</strain>
    </source>
</reference>
<feature type="region of interest" description="Disordered" evidence="1">
    <location>
        <begin position="305"/>
        <end position="821"/>
    </location>
</feature>
<feature type="compositionally biased region" description="Basic and acidic residues" evidence="1">
    <location>
        <begin position="443"/>
        <end position="471"/>
    </location>
</feature>
<feature type="compositionally biased region" description="Basic and acidic residues" evidence="1">
    <location>
        <begin position="603"/>
        <end position="645"/>
    </location>
</feature>
<dbReference type="AlphaFoldDB" id="A0A7M7ILI0"/>
<feature type="compositionally biased region" description="Low complexity" evidence="1">
    <location>
        <begin position="201"/>
        <end position="213"/>
    </location>
</feature>
<feature type="compositionally biased region" description="Basic and acidic residues" evidence="1">
    <location>
        <begin position="397"/>
        <end position="417"/>
    </location>
</feature>
<proteinExistence type="predicted"/>
<feature type="compositionally biased region" description="Low complexity" evidence="1">
    <location>
        <begin position="492"/>
        <end position="504"/>
    </location>
</feature>
<feature type="compositionally biased region" description="Acidic residues" evidence="1">
    <location>
        <begin position="243"/>
        <end position="252"/>
    </location>
</feature>
<feature type="compositionally biased region" description="Basic and acidic residues" evidence="1">
    <location>
        <begin position="686"/>
        <end position="699"/>
    </location>
</feature>
<feature type="compositionally biased region" description="Gly residues" evidence="1">
    <location>
        <begin position="505"/>
        <end position="515"/>
    </location>
</feature>
<dbReference type="EnsemblMetazoa" id="XM_016918132">
    <property type="protein sequence ID" value="XP_016773621"/>
    <property type="gene ID" value="LOC102656639"/>
</dbReference>